<evidence type="ECO:0000313" key="2">
    <source>
        <dbReference type="Proteomes" id="UP000472267"/>
    </source>
</evidence>
<reference evidence="1" key="2">
    <citation type="submission" date="2025-08" db="UniProtKB">
        <authorList>
            <consortium name="Ensembl"/>
        </authorList>
    </citation>
    <scope>IDENTIFICATION</scope>
</reference>
<dbReference type="InterPro" id="IPR036397">
    <property type="entry name" value="RNaseH_sf"/>
</dbReference>
<dbReference type="InParanoid" id="A0A672HKH5"/>
<sequence length="57" mass="6826">MFLCRSLQSIWWLHHDNAPAHRVLRVMQFLEKNGMILLPQPPYSPDLAPFNRMLCEY</sequence>
<accession>A0A672HKH5</accession>
<dbReference type="GO" id="GO:0003676">
    <property type="term" value="F:nucleic acid binding"/>
    <property type="evidence" value="ECO:0007669"/>
    <property type="project" value="InterPro"/>
</dbReference>
<proteinExistence type="predicted"/>
<dbReference type="AlphaFoldDB" id="A0A672HKH5"/>
<keyword evidence="2" id="KW-1185">Reference proteome</keyword>
<reference evidence="1" key="3">
    <citation type="submission" date="2025-09" db="UniProtKB">
        <authorList>
            <consortium name="Ensembl"/>
        </authorList>
    </citation>
    <scope>IDENTIFICATION</scope>
</reference>
<evidence type="ECO:0000313" key="1">
    <source>
        <dbReference type="Ensembl" id="ENSSFAP00005029731.1"/>
    </source>
</evidence>
<protein>
    <recommendedName>
        <fullName evidence="3">Tc1-like transposase DDE domain-containing protein</fullName>
    </recommendedName>
</protein>
<dbReference type="Gene3D" id="3.30.420.10">
    <property type="entry name" value="Ribonuclease H-like superfamily/Ribonuclease H"/>
    <property type="match status" value="1"/>
</dbReference>
<dbReference type="Proteomes" id="UP000472267">
    <property type="component" value="Chromosome 16"/>
</dbReference>
<reference evidence="1" key="1">
    <citation type="submission" date="2019-06" db="EMBL/GenBank/DDBJ databases">
        <authorList>
            <consortium name="Wellcome Sanger Institute Data Sharing"/>
        </authorList>
    </citation>
    <scope>NUCLEOTIDE SEQUENCE [LARGE SCALE GENOMIC DNA]</scope>
</reference>
<organism evidence="1 2">
    <name type="scientific">Salarias fasciatus</name>
    <name type="common">Jewelled blenny</name>
    <name type="synonym">Blennius fasciatus</name>
    <dbReference type="NCBI Taxonomy" id="181472"/>
    <lineage>
        <taxon>Eukaryota</taxon>
        <taxon>Metazoa</taxon>
        <taxon>Chordata</taxon>
        <taxon>Craniata</taxon>
        <taxon>Vertebrata</taxon>
        <taxon>Euteleostomi</taxon>
        <taxon>Actinopterygii</taxon>
        <taxon>Neopterygii</taxon>
        <taxon>Teleostei</taxon>
        <taxon>Neoteleostei</taxon>
        <taxon>Acanthomorphata</taxon>
        <taxon>Ovalentaria</taxon>
        <taxon>Blenniimorphae</taxon>
        <taxon>Blenniiformes</taxon>
        <taxon>Blennioidei</taxon>
        <taxon>Blenniidae</taxon>
        <taxon>Salariinae</taxon>
        <taxon>Salarias</taxon>
    </lineage>
</organism>
<name>A0A672HKH5_SALFA</name>
<dbReference type="Ensembl" id="ENSSFAT00005030825.1">
    <property type="protein sequence ID" value="ENSSFAP00005029731.1"/>
    <property type="gene ID" value="ENSSFAG00005015101.1"/>
</dbReference>
<evidence type="ECO:0008006" key="3">
    <source>
        <dbReference type="Google" id="ProtNLM"/>
    </source>
</evidence>